<keyword evidence="2" id="KW-1185">Reference proteome</keyword>
<gene>
    <name evidence="1" type="ORF">GHT06_014133</name>
</gene>
<dbReference type="AlphaFoldDB" id="A0AAD5LDB6"/>
<dbReference type="Proteomes" id="UP000820818">
    <property type="component" value="Linkage Group LG4"/>
</dbReference>
<organism evidence="1 2">
    <name type="scientific">Daphnia sinensis</name>
    <dbReference type="NCBI Taxonomy" id="1820382"/>
    <lineage>
        <taxon>Eukaryota</taxon>
        <taxon>Metazoa</taxon>
        <taxon>Ecdysozoa</taxon>
        <taxon>Arthropoda</taxon>
        <taxon>Crustacea</taxon>
        <taxon>Branchiopoda</taxon>
        <taxon>Diplostraca</taxon>
        <taxon>Cladocera</taxon>
        <taxon>Anomopoda</taxon>
        <taxon>Daphniidae</taxon>
        <taxon>Daphnia</taxon>
        <taxon>Daphnia similis group</taxon>
    </lineage>
</organism>
<name>A0AAD5LDB6_9CRUS</name>
<protein>
    <submittedName>
        <fullName evidence="1">Uncharacterized protein</fullName>
    </submittedName>
</protein>
<evidence type="ECO:0000313" key="1">
    <source>
        <dbReference type="EMBL" id="KAI9560123.1"/>
    </source>
</evidence>
<accession>A0AAD5LDB6</accession>
<comment type="caution">
    <text evidence="1">The sequence shown here is derived from an EMBL/GenBank/DDBJ whole genome shotgun (WGS) entry which is preliminary data.</text>
</comment>
<sequence length="103" mass="11839">MNFYYAQDKIESFHASGYAFTPSWYYCITVCPGKTTNSQSEHQKLSFLRSDWRFHRIVGTTCSNHETPSLTGCPVQATLACCPSYKKENQFKAESKRHTSITR</sequence>
<proteinExistence type="predicted"/>
<evidence type="ECO:0000313" key="2">
    <source>
        <dbReference type="Proteomes" id="UP000820818"/>
    </source>
</evidence>
<dbReference type="EMBL" id="WJBH02000004">
    <property type="protein sequence ID" value="KAI9560123.1"/>
    <property type="molecule type" value="Genomic_DNA"/>
</dbReference>
<reference evidence="1 2" key="1">
    <citation type="submission" date="2022-05" db="EMBL/GenBank/DDBJ databases">
        <title>A multi-omics perspective on studying reproductive biology in Daphnia sinensis.</title>
        <authorList>
            <person name="Jia J."/>
        </authorList>
    </citation>
    <scope>NUCLEOTIDE SEQUENCE [LARGE SCALE GENOMIC DNA]</scope>
    <source>
        <strain evidence="1 2">WSL</strain>
    </source>
</reference>